<evidence type="ECO:0000313" key="2">
    <source>
        <dbReference type="EMBL" id="KAK4742383.1"/>
    </source>
</evidence>
<proteinExistence type="predicted"/>
<feature type="region of interest" description="Disordered" evidence="1">
    <location>
        <begin position="171"/>
        <end position="202"/>
    </location>
</feature>
<organism evidence="2 3">
    <name type="scientific">Trapa incisa</name>
    <dbReference type="NCBI Taxonomy" id="236973"/>
    <lineage>
        <taxon>Eukaryota</taxon>
        <taxon>Viridiplantae</taxon>
        <taxon>Streptophyta</taxon>
        <taxon>Embryophyta</taxon>
        <taxon>Tracheophyta</taxon>
        <taxon>Spermatophyta</taxon>
        <taxon>Magnoliopsida</taxon>
        <taxon>eudicotyledons</taxon>
        <taxon>Gunneridae</taxon>
        <taxon>Pentapetalae</taxon>
        <taxon>rosids</taxon>
        <taxon>malvids</taxon>
        <taxon>Myrtales</taxon>
        <taxon>Lythraceae</taxon>
        <taxon>Trapa</taxon>
    </lineage>
</organism>
<sequence>MMMDQLSSRNLQVQWHILTTARLKTDASRIRLPSSSFSSPQATALRTDEPRLLPHRHCLPPHRRRCGPRRGPHHVPPQGSEDLRFLRAAPFLLHLQLIRILHLLAIASIRNPNRAAISHFGSSLQLLYSTNQVGFLFIPAGGIDAGRTKYMAATFNVQSFPFSAPLTPVSTSTAGVTPGTGPEVTGGRQNGAGRRRVQSGADYRARVEAGDGGRLGFCISSLTTLGPRPFA</sequence>
<accession>A0AAN7GM58</accession>
<protein>
    <submittedName>
        <fullName evidence="2">Uncharacterized protein</fullName>
    </submittedName>
</protein>
<reference evidence="2 3" key="1">
    <citation type="journal article" date="2023" name="Hortic Res">
        <title>Pangenome of water caltrop reveals structural variations and asymmetric subgenome divergence after allopolyploidization.</title>
        <authorList>
            <person name="Zhang X."/>
            <person name="Chen Y."/>
            <person name="Wang L."/>
            <person name="Yuan Y."/>
            <person name="Fang M."/>
            <person name="Shi L."/>
            <person name="Lu R."/>
            <person name="Comes H.P."/>
            <person name="Ma Y."/>
            <person name="Chen Y."/>
            <person name="Huang G."/>
            <person name="Zhou Y."/>
            <person name="Zheng Z."/>
            <person name="Qiu Y."/>
        </authorList>
    </citation>
    <scope>NUCLEOTIDE SEQUENCE [LARGE SCALE GENOMIC DNA]</scope>
    <source>
        <tissue evidence="2">Roots</tissue>
    </source>
</reference>
<feature type="compositionally biased region" description="Low complexity" evidence="1">
    <location>
        <begin position="173"/>
        <end position="187"/>
    </location>
</feature>
<comment type="caution">
    <text evidence="2">The sequence shown here is derived from an EMBL/GenBank/DDBJ whole genome shotgun (WGS) entry which is preliminary data.</text>
</comment>
<gene>
    <name evidence="2" type="ORF">SAY87_000384</name>
</gene>
<evidence type="ECO:0000256" key="1">
    <source>
        <dbReference type="SAM" id="MobiDB-lite"/>
    </source>
</evidence>
<dbReference type="EMBL" id="JAXIOK010000023">
    <property type="protein sequence ID" value="KAK4742383.1"/>
    <property type="molecule type" value="Genomic_DNA"/>
</dbReference>
<keyword evidence="3" id="KW-1185">Reference proteome</keyword>
<name>A0AAN7GM58_9MYRT</name>
<dbReference type="Proteomes" id="UP001345219">
    <property type="component" value="Chromosome 1"/>
</dbReference>
<dbReference type="AlphaFoldDB" id="A0AAN7GM58"/>
<evidence type="ECO:0000313" key="3">
    <source>
        <dbReference type="Proteomes" id="UP001345219"/>
    </source>
</evidence>